<dbReference type="Proteomes" id="UP000298588">
    <property type="component" value="Chromosome"/>
</dbReference>
<protein>
    <submittedName>
        <fullName evidence="3">Pilus assembly protein</fullName>
    </submittedName>
</protein>
<dbReference type="InterPro" id="IPR028087">
    <property type="entry name" value="Tad_N"/>
</dbReference>
<proteinExistence type="predicted"/>
<keyword evidence="4" id="KW-1185">Reference proteome</keyword>
<name>A0A4D7QFM9_9HYPH</name>
<dbReference type="AlphaFoldDB" id="A0A4D7QFM9"/>
<feature type="transmembrane region" description="Helical" evidence="1">
    <location>
        <begin position="39"/>
        <end position="61"/>
    </location>
</feature>
<keyword evidence="1" id="KW-0812">Transmembrane</keyword>
<evidence type="ECO:0000259" key="2">
    <source>
        <dbReference type="Pfam" id="PF13400"/>
    </source>
</evidence>
<evidence type="ECO:0000256" key="1">
    <source>
        <dbReference type="SAM" id="Phobius"/>
    </source>
</evidence>
<dbReference type="EMBL" id="CP039865">
    <property type="protein sequence ID" value="QCK85978.1"/>
    <property type="molecule type" value="Genomic_DNA"/>
</dbReference>
<organism evidence="3 4">
    <name type="scientific">Phreatobacter aquaticus</name>
    <dbReference type="NCBI Taxonomy" id="2570229"/>
    <lineage>
        <taxon>Bacteria</taxon>
        <taxon>Pseudomonadati</taxon>
        <taxon>Pseudomonadota</taxon>
        <taxon>Alphaproteobacteria</taxon>
        <taxon>Hyphomicrobiales</taxon>
        <taxon>Phreatobacteraceae</taxon>
        <taxon>Phreatobacter</taxon>
    </lineage>
</organism>
<dbReference type="InterPro" id="IPR036465">
    <property type="entry name" value="vWFA_dom_sf"/>
</dbReference>
<dbReference type="OrthoDB" id="7624353at2"/>
<dbReference type="KEGG" id="paqt:E8L99_09510"/>
<gene>
    <name evidence="3" type="ORF">E8L99_09510</name>
</gene>
<keyword evidence="1" id="KW-0472">Membrane</keyword>
<sequence>MRLPFSPRSGDRKTARPSCLLPFKGLVGRFMSDRRGGAAILFGIAALPLLLMAGAAVDYTYASRVKVRLDNAADMAALSAVNRTSMALSAEAAKTVAANTFVADAGTLNRTVLTSTSVTIGVSGTLRTAEVAYSATVSNVFMGLGGISTTTVSGTVKATSAVPLYIDFYLLLDNSPSMGVGATTADINKLIANTSDKCAFACHITGSTSDYYALAKKLGVAMRIDVVRTATQSLMDTATSMLTVAGQYRAAIYTFGSSCTKTGLTTISTLTASLSTAKTAASAIDLMAIPYQGYNNDQCTDFDNILAAANTAIPTPGDGTSAASPQKILFFVTDGVADYYYPSTCTEPTTGGRCQEPLTTAICTKIKARGIRIAVLYTTYIPLTTNSWYNTWIKPFQSKIPTNMEACASSGLYFEVSPSSGISEAMTALFQKAVASARLTQ</sequence>
<reference evidence="3 4" key="1">
    <citation type="submission" date="2019-04" db="EMBL/GenBank/DDBJ databases">
        <title>Phreatobacter aquaticus sp. nov.</title>
        <authorList>
            <person name="Choi A."/>
            <person name="Baek K."/>
        </authorList>
    </citation>
    <scope>NUCLEOTIDE SEQUENCE [LARGE SCALE GENOMIC DNA]</scope>
    <source>
        <strain evidence="3 4">NMCR1094</strain>
    </source>
</reference>
<keyword evidence="1" id="KW-1133">Transmembrane helix</keyword>
<evidence type="ECO:0000313" key="3">
    <source>
        <dbReference type="EMBL" id="QCK85978.1"/>
    </source>
</evidence>
<dbReference type="Pfam" id="PF13400">
    <property type="entry name" value="Tad"/>
    <property type="match status" value="1"/>
</dbReference>
<dbReference type="Gene3D" id="3.40.50.410">
    <property type="entry name" value="von Willebrand factor, type A domain"/>
    <property type="match status" value="1"/>
</dbReference>
<dbReference type="SUPFAM" id="SSF53300">
    <property type="entry name" value="vWA-like"/>
    <property type="match status" value="1"/>
</dbReference>
<evidence type="ECO:0000313" key="4">
    <source>
        <dbReference type="Proteomes" id="UP000298588"/>
    </source>
</evidence>
<accession>A0A4D7QFM9</accession>
<feature type="domain" description="Putative Flp pilus-assembly TadG-like N-terminal" evidence="2">
    <location>
        <begin position="36"/>
        <end position="82"/>
    </location>
</feature>